<dbReference type="PANTHER" id="PTHR30154:SF34">
    <property type="entry name" value="TRANSCRIPTIONAL REGULATOR AZLB"/>
    <property type="match status" value="1"/>
</dbReference>
<dbReference type="Gene3D" id="3.30.70.920">
    <property type="match status" value="1"/>
</dbReference>
<proteinExistence type="predicted"/>
<dbReference type="PROSITE" id="PS50956">
    <property type="entry name" value="HTH_ASNC_2"/>
    <property type="match status" value="1"/>
</dbReference>
<protein>
    <submittedName>
        <fullName evidence="5">Lrp/AsnC family transcriptional regulator</fullName>
    </submittedName>
</protein>
<dbReference type="EMBL" id="QXXQ01000008">
    <property type="protein sequence ID" value="RID91144.1"/>
    <property type="molecule type" value="Genomic_DNA"/>
</dbReference>
<dbReference type="RefSeq" id="WP_119135534.1">
    <property type="nucleotide sequence ID" value="NZ_QXXQ01000008.1"/>
</dbReference>
<dbReference type="PRINTS" id="PR00033">
    <property type="entry name" value="HTHASNC"/>
</dbReference>
<dbReference type="SUPFAM" id="SSF54909">
    <property type="entry name" value="Dimeric alpha+beta barrel"/>
    <property type="match status" value="1"/>
</dbReference>
<name>A0A398BN77_9RHOB</name>
<dbReference type="GO" id="GO:0043200">
    <property type="term" value="P:response to amino acid"/>
    <property type="evidence" value="ECO:0007669"/>
    <property type="project" value="TreeGrafter"/>
</dbReference>
<sequence>MDQIDPIDRRIIQTLQSEGGLSNQDLAERVGSSAASCWRRVRALEEAGILGPEVRLVDPAKLGRGLDVFCQIRLSAQTRKMRAAFEAFIDRQEAVVECYSISGDWDYLLHIVARDVADYEQVLMHGILDHEAIASSSSIFVLRRVKHTTAIPV</sequence>
<dbReference type="InterPro" id="IPR011991">
    <property type="entry name" value="ArsR-like_HTH"/>
</dbReference>
<evidence type="ECO:0000259" key="4">
    <source>
        <dbReference type="PROSITE" id="PS50956"/>
    </source>
</evidence>
<dbReference type="InterPro" id="IPR036388">
    <property type="entry name" value="WH-like_DNA-bd_sf"/>
</dbReference>
<organism evidence="5 6">
    <name type="scientific">Gemmobacter lutimaris</name>
    <dbReference type="NCBI Taxonomy" id="2306023"/>
    <lineage>
        <taxon>Bacteria</taxon>
        <taxon>Pseudomonadati</taxon>
        <taxon>Pseudomonadota</taxon>
        <taxon>Alphaproteobacteria</taxon>
        <taxon>Rhodobacterales</taxon>
        <taxon>Paracoccaceae</taxon>
        <taxon>Gemmobacter</taxon>
    </lineage>
</organism>
<dbReference type="InterPro" id="IPR011008">
    <property type="entry name" value="Dimeric_a/b-barrel"/>
</dbReference>
<keyword evidence="3" id="KW-0804">Transcription</keyword>
<dbReference type="InterPro" id="IPR019888">
    <property type="entry name" value="Tscrpt_reg_AsnC-like"/>
</dbReference>
<dbReference type="GO" id="GO:0005829">
    <property type="term" value="C:cytosol"/>
    <property type="evidence" value="ECO:0007669"/>
    <property type="project" value="TreeGrafter"/>
</dbReference>
<comment type="caution">
    <text evidence="5">The sequence shown here is derived from an EMBL/GenBank/DDBJ whole genome shotgun (WGS) entry which is preliminary data.</text>
</comment>
<evidence type="ECO:0000313" key="6">
    <source>
        <dbReference type="Proteomes" id="UP000266649"/>
    </source>
</evidence>
<evidence type="ECO:0000256" key="1">
    <source>
        <dbReference type="ARBA" id="ARBA00023015"/>
    </source>
</evidence>
<evidence type="ECO:0000256" key="3">
    <source>
        <dbReference type="ARBA" id="ARBA00023163"/>
    </source>
</evidence>
<dbReference type="InterPro" id="IPR019887">
    <property type="entry name" value="Tscrpt_reg_AsnC/Lrp_C"/>
</dbReference>
<dbReference type="GO" id="GO:0043565">
    <property type="term" value="F:sequence-specific DNA binding"/>
    <property type="evidence" value="ECO:0007669"/>
    <property type="project" value="InterPro"/>
</dbReference>
<keyword evidence="1" id="KW-0805">Transcription regulation</keyword>
<dbReference type="SMART" id="SM00344">
    <property type="entry name" value="HTH_ASNC"/>
    <property type="match status" value="1"/>
</dbReference>
<keyword evidence="2" id="KW-0238">DNA-binding</keyword>
<dbReference type="OrthoDB" id="9813313at2"/>
<evidence type="ECO:0000256" key="2">
    <source>
        <dbReference type="ARBA" id="ARBA00023125"/>
    </source>
</evidence>
<dbReference type="InterPro" id="IPR036390">
    <property type="entry name" value="WH_DNA-bd_sf"/>
</dbReference>
<dbReference type="PANTHER" id="PTHR30154">
    <property type="entry name" value="LEUCINE-RESPONSIVE REGULATORY PROTEIN"/>
    <property type="match status" value="1"/>
</dbReference>
<dbReference type="Gene3D" id="1.10.10.10">
    <property type="entry name" value="Winged helix-like DNA-binding domain superfamily/Winged helix DNA-binding domain"/>
    <property type="match status" value="1"/>
</dbReference>
<evidence type="ECO:0000313" key="5">
    <source>
        <dbReference type="EMBL" id="RID91144.1"/>
    </source>
</evidence>
<dbReference type="SUPFAM" id="SSF46785">
    <property type="entry name" value="Winged helix' DNA-binding domain"/>
    <property type="match status" value="1"/>
</dbReference>
<dbReference type="AlphaFoldDB" id="A0A398BN77"/>
<accession>A0A398BN77</accession>
<dbReference type="CDD" id="cd00090">
    <property type="entry name" value="HTH_ARSR"/>
    <property type="match status" value="1"/>
</dbReference>
<feature type="domain" description="HTH asnC-type" evidence="4">
    <location>
        <begin position="4"/>
        <end position="65"/>
    </location>
</feature>
<dbReference type="Pfam" id="PF01037">
    <property type="entry name" value="AsnC_trans_reg"/>
    <property type="match status" value="1"/>
</dbReference>
<dbReference type="Pfam" id="PF13412">
    <property type="entry name" value="HTH_24"/>
    <property type="match status" value="1"/>
</dbReference>
<reference evidence="5 6" key="1">
    <citation type="submission" date="2018-09" db="EMBL/GenBank/DDBJ databases">
        <title>Gemmobacter lutimaris sp. nov., a marine bacterium isolated from tidal flat.</title>
        <authorList>
            <person name="Lee D.W."/>
            <person name="Yoo Y."/>
            <person name="Kim J.-J."/>
            <person name="Kim B.S."/>
        </authorList>
    </citation>
    <scope>NUCLEOTIDE SEQUENCE [LARGE SCALE GENOMIC DNA]</scope>
    <source>
        <strain evidence="5 6">YJ-T1-11</strain>
    </source>
</reference>
<dbReference type="Proteomes" id="UP000266649">
    <property type="component" value="Unassembled WGS sequence"/>
</dbReference>
<keyword evidence="6" id="KW-1185">Reference proteome</keyword>
<dbReference type="PROSITE" id="PS00519">
    <property type="entry name" value="HTH_ASNC_1"/>
    <property type="match status" value="1"/>
</dbReference>
<dbReference type="InterPro" id="IPR000485">
    <property type="entry name" value="AsnC-type_HTH_dom"/>
</dbReference>
<dbReference type="GO" id="GO:0006355">
    <property type="term" value="P:regulation of DNA-templated transcription"/>
    <property type="evidence" value="ECO:0007669"/>
    <property type="project" value="UniProtKB-ARBA"/>
</dbReference>
<dbReference type="InterPro" id="IPR019885">
    <property type="entry name" value="Tscrpt_reg_HTH_AsnC-type_CS"/>
</dbReference>
<gene>
    <name evidence="5" type="ORF">D2N39_14720</name>
</gene>